<dbReference type="Gene3D" id="1.20.1250.20">
    <property type="entry name" value="MFS general substrate transporter like domains"/>
    <property type="match status" value="2"/>
</dbReference>
<dbReference type="EMBL" id="SMTK01000005">
    <property type="protein sequence ID" value="TDK23932.1"/>
    <property type="molecule type" value="Genomic_DNA"/>
</dbReference>
<keyword evidence="3 5" id="KW-1133">Transmembrane helix</keyword>
<proteinExistence type="predicted"/>
<dbReference type="InterPro" id="IPR036259">
    <property type="entry name" value="MFS_trans_sf"/>
</dbReference>
<organism evidence="7 8">
    <name type="scientific">Arthrobacter crusticola</name>
    <dbReference type="NCBI Taxonomy" id="2547960"/>
    <lineage>
        <taxon>Bacteria</taxon>
        <taxon>Bacillati</taxon>
        <taxon>Actinomycetota</taxon>
        <taxon>Actinomycetes</taxon>
        <taxon>Micrococcales</taxon>
        <taxon>Micrococcaceae</taxon>
        <taxon>Arthrobacter</taxon>
    </lineage>
</organism>
<dbReference type="PANTHER" id="PTHR23537">
    <property type="match status" value="1"/>
</dbReference>
<keyword evidence="8" id="KW-1185">Reference proteome</keyword>
<dbReference type="Proteomes" id="UP000295411">
    <property type="component" value="Unassembled WGS sequence"/>
</dbReference>
<keyword evidence="2 5" id="KW-0812">Transmembrane</keyword>
<reference evidence="7 8" key="1">
    <citation type="submission" date="2019-03" db="EMBL/GenBank/DDBJ databases">
        <title>Arthrobacter sp. nov., an bacterium isolated from biocrust in Mu Us Desert.</title>
        <authorList>
            <person name="Lixiong L."/>
        </authorList>
    </citation>
    <scope>NUCLEOTIDE SEQUENCE [LARGE SCALE GENOMIC DNA]</scope>
    <source>
        <strain evidence="7 8">SLN-3</strain>
    </source>
</reference>
<feature type="transmembrane region" description="Helical" evidence="5">
    <location>
        <begin position="340"/>
        <end position="361"/>
    </location>
</feature>
<name>A0A4R5TT18_9MICC</name>
<feature type="transmembrane region" description="Helical" evidence="5">
    <location>
        <begin position="62"/>
        <end position="82"/>
    </location>
</feature>
<evidence type="ECO:0000256" key="5">
    <source>
        <dbReference type="SAM" id="Phobius"/>
    </source>
</evidence>
<comment type="caution">
    <text evidence="7">The sequence shown here is derived from an EMBL/GenBank/DDBJ whole genome shotgun (WGS) entry which is preliminary data.</text>
</comment>
<evidence type="ECO:0000256" key="4">
    <source>
        <dbReference type="ARBA" id="ARBA00023136"/>
    </source>
</evidence>
<keyword evidence="4 5" id="KW-0472">Membrane</keyword>
<dbReference type="OrthoDB" id="9773957at2"/>
<feature type="transmembrane region" description="Helical" evidence="5">
    <location>
        <begin position="151"/>
        <end position="173"/>
    </location>
</feature>
<dbReference type="PROSITE" id="PS50850">
    <property type="entry name" value="MFS"/>
    <property type="match status" value="1"/>
</dbReference>
<dbReference type="AlphaFoldDB" id="A0A4R5TT18"/>
<dbReference type="SUPFAM" id="SSF103473">
    <property type="entry name" value="MFS general substrate transporter"/>
    <property type="match status" value="1"/>
</dbReference>
<feature type="transmembrane region" description="Helical" evidence="5">
    <location>
        <begin position="373"/>
        <end position="395"/>
    </location>
</feature>
<gene>
    <name evidence="7" type="ORF">E2F48_14140</name>
</gene>
<feature type="transmembrane region" description="Helical" evidence="5">
    <location>
        <begin position="226"/>
        <end position="249"/>
    </location>
</feature>
<feature type="transmembrane region" description="Helical" evidence="5">
    <location>
        <begin position="21"/>
        <end position="42"/>
    </location>
</feature>
<accession>A0A4R5TT18</accession>
<evidence type="ECO:0000256" key="1">
    <source>
        <dbReference type="ARBA" id="ARBA00004651"/>
    </source>
</evidence>
<evidence type="ECO:0000313" key="8">
    <source>
        <dbReference type="Proteomes" id="UP000295411"/>
    </source>
</evidence>
<sequence length="405" mass="41336">MSSVPLEVSQSRGTLSTPSPWLIALGLAAGPVVALGFTRFAYALLLPAMREDLDWSYTTAGGITTANAVGYILGAGSAAWWARTFGARQVFVGGMLISAVSLLASGVSGDFTYLTVVRFIGGLSTAVVFVVGSALASRIHATSAKHSAKLVSIYMAGVGIGVILSGFVIPAVLSHFGNRGWSAGWLVMGILAVIATVVAGIAAGRIEKAGPASANRPSMKFLLPTFAWYLLYGAGYVSYMTFVIALLNAQGLTRWSTALFFIVLGTASAAATLFLWGKIIGRLSSAQGPAVVSLVVLIGVLPVLLWGGIVPALVSAVIFGAGFMAGPTAATVIAKRSLPASAWTGGIAALTVAFSVGQGIGPVVSGIMSDTSFGISGGLWLSVVLLAVSGLIVSFQKERDGSKTA</sequence>
<feature type="transmembrane region" description="Helical" evidence="5">
    <location>
        <begin position="119"/>
        <end position="139"/>
    </location>
</feature>
<comment type="subcellular location">
    <subcellularLocation>
        <location evidence="1">Cell membrane</location>
        <topology evidence="1">Multi-pass membrane protein</topology>
    </subcellularLocation>
</comment>
<dbReference type="GO" id="GO:0022857">
    <property type="term" value="F:transmembrane transporter activity"/>
    <property type="evidence" value="ECO:0007669"/>
    <property type="project" value="InterPro"/>
</dbReference>
<dbReference type="InterPro" id="IPR010645">
    <property type="entry name" value="MFS_4"/>
</dbReference>
<dbReference type="GO" id="GO:0005886">
    <property type="term" value="C:plasma membrane"/>
    <property type="evidence" value="ECO:0007669"/>
    <property type="project" value="UniProtKB-SubCell"/>
</dbReference>
<feature type="transmembrane region" description="Helical" evidence="5">
    <location>
        <begin position="255"/>
        <end position="276"/>
    </location>
</feature>
<evidence type="ECO:0000256" key="3">
    <source>
        <dbReference type="ARBA" id="ARBA00022989"/>
    </source>
</evidence>
<evidence type="ECO:0000256" key="2">
    <source>
        <dbReference type="ARBA" id="ARBA00022692"/>
    </source>
</evidence>
<evidence type="ECO:0000259" key="6">
    <source>
        <dbReference type="PROSITE" id="PS50850"/>
    </source>
</evidence>
<dbReference type="Pfam" id="PF06779">
    <property type="entry name" value="MFS_4"/>
    <property type="match status" value="1"/>
</dbReference>
<feature type="domain" description="Major facilitator superfamily (MFS) profile" evidence="6">
    <location>
        <begin position="24"/>
        <end position="401"/>
    </location>
</feature>
<evidence type="ECO:0000313" key="7">
    <source>
        <dbReference type="EMBL" id="TDK23932.1"/>
    </source>
</evidence>
<feature type="transmembrane region" description="Helical" evidence="5">
    <location>
        <begin position="288"/>
        <end position="306"/>
    </location>
</feature>
<dbReference type="InterPro" id="IPR020846">
    <property type="entry name" value="MFS_dom"/>
</dbReference>
<feature type="transmembrane region" description="Helical" evidence="5">
    <location>
        <begin position="312"/>
        <end position="333"/>
    </location>
</feature>
<feature type="transmembrane region" description="Helical" evidence="5">
    <location>
        <begin position="185"/>
        <end position="206"/>
    </location>
</feature>
<dbReference type="PANTHER" id="PTHR23537:SF1">
    <property type="entry name" value="SUGAR TRANSPORTER"/>
    <property type="match status" value="1"/>
</dbReference>
<protein>
    <submittedName>
        <fullName evidence="7">YbfB/YjiJ family MFS transporter</fullName>
    </submittedName>
</protein>
<feature type="transmembrane region" description="Helical" evidence="5">
    <location>
        <begin position="89"/>
        <end position="107"/>
    </location>
</feature>